<dbReference type="EMBL" id="OZ034816">
    <property type="protein sequence ID" value="CAL1375072.1"/>
    <property type="molecule type" value="Genomic_DNA"/>
</dbReference>
<protein>
    <recommendedName>
        <fullName evidence="5">Pentatricopeptide repeat-containing protein</fullName>
    </recommendedName>
</protein>
<evidence type="ECO:0000256" key="1">
    <source>
        <dbReference type="ARBA" id="ARBA00022737"/>
    </source>
</evidence>
<keyword evidence="1" id="KW-0677">Repeat</keyword>
<dbReference type="NCBIfam" id="TIGR00756">
    <property type="entry name" value="PPR"/>
    <property type="match status" value="4"/>
</dbReference>
<dbReference type="FunFam" id="1.25.40.10:FF:000427">
    <property type="entry name" value="Pentatricopeptide repeat-containing protein chloroplastic"/>
    <property type="match status" value="1"/>
</dbReference>
<dbReference type="Proteomes" id="UP001497516">
    <property type="component" value="Chromosome 3"/>
</dbReference>
<dbReference type="GO" id="GO:0009451">
    <property type="term" value="P:RNA modification"/>
    <property type="evidence" value="ECO:0007669"/>
    <property type="project" value="InterPro"/>
</dbReference>
<sequence length="501" mass="56048">MLVEVGATRLRLFRAVNISNWAAPAAGRIVGNEREAEQSCLALLQACDSFSKLSQVQARLLKFGLNNNPLVLTKFAGTSADLKAIDYASSFLFSPESDTRLYDAFLFNTVIRGYARGSIDSKARAIHIYSLMFEYGVFPNKYTYPFVLKACAAIQDLNLGKSVHGSVLKFGFDDDIHVQNTLVHMYCCDTHGIDSARKVFDEMPKWDCVTWSAMIGGYARLKMSADAVQLFREMQSHRVRPDEITMVAVLSACTDLGSLELGIWVESCIEEEMIQKNTELYNALIDMFAKCGDVDKAIVLFRSMDEKRSIISWTSVIVGLAMHGRGTEAVALFEEMVGSGVAPDGVVFIALLSACTHSGLVEQGRGYFQSMRARYEIEPKIEHYGCIVDMLCRAGLVKEAFEFVQEMPIEPNPIIGRTLINACRAHGELKLGEEISAQLIRNDPLYESNYVLLSDIYAKMSDWEKKISVREAMEMKGMKKIPGRSQIELENEIHKVVPHYL</sequence>
<organism evidence="3 4">
    <name type="scientific">Linum trigynum</name>
    <dbReference type="NCBI Taxonomy" id="586398"/>
    <lineage>
        <taxon>Eukaryota</taxon>
        <taxon>Viridiplantae</taxon>
        <taxon>Streptophyta</taxon>
        <taxon>Embryophyta</taxon>
        <taxon>Tracheophyta</taxon>
        <taxon>Spermatophyta</taxon>
        <taxon>Magnoliopsida</taxon>
        <taxon>eudicotyledons</taxon>
        <taxon>Gunneridae</taxon>
        <taxon>Pentapetalae</taxon>
        <taxon>rosids</taxon>
        <taxon>fabids</taxon>
        <taxon>Malpighiales</taxon>
        <taxon>Linaceae</taxon>
        <taxon>Linum</taxon>
    </lineage>
</organism>
<feature type="repeat" description="PPR" evidence="2">
    <location>
        <begin position="207"/>
        <end position="241"/>
    </location>
</feature>
<proteinExistence type="predicted"/>
<feature type="repeat" description="PPR" evidence="2">
    <location>
        <begin position="309"/>
        <end position="343"/>
    </location>
</feature>
<evidence type="ECO:0008006" key="5">
    <source>
        <dbReference type="Google" id="ProtNLM"/>
    </source>
</evidence>
<dbReference type="Gene3D" id="1.25.40.10">
    <property type="entry name" value="Tetratricopeptide repeat domain"/>
    <property type="match status" value="3"/>
</dbReference>
<dbReference type="FunFam" id="1.25.40.10:FF:000242">
    <property type="entry name" value="Pentatricopeptide repeat-containing protein"/>
    <property type="match status" value="1"/>
</dbReference>
<feature type="repeat" description="PPR" evidence="2">
    <location>
        <begin position="277"/>
        <end position="307"/>
    </location>
</feature>
<name>A0AAV2DPH6_9ROSI</name>
<evidence type="ECO:0000313" key="4">
    <source>
        <dbReference type="Proteomes" id="UP001497516"/>
    </source>
</evidence>
<dbReference type="AlphaFoldDB" id="A0AAV2DPH6"/>
<feature type="repeat" description="PPR" evidence="2">
    <location>
        <begin position="103"/>
        <end position="139"/>
    </location>
</feature>
<dbReference type="GO" id="GO:0003723">
    <property type="term" value="F:RNA binding"/>
    <property type="evidence" value="ECO:0007669"/>
    <property type="project" value="InterPro"/>
</dbReference>
<accession>A0AAV2DPH6</accession>
<evidence type="ECO:0000313" key="3">
    <source>
        <dbReference type="EMBL" id="CAL1375072.1"/>
    </source>
</evidence>
<dbReference type="Pfam" id="PF20431">
    <property type="entry name" value="E_motif"/>
    <property type="match status" value="1"/>
</dbReference>
<dbReference type="PANTHER" id="PTHR47926:SF501">
    <property type="entry name" value="DYW DOMAIN-CONTAINING PROTEIN"/>
    <property type="match status" value="1"/>
</dbReference>
<dbReference type="PANTHER" id="PTHR47926">
    <property type="entry name" value="PENTATRICOPEPTIDE REPEAT-CONTAINING PROTEIN"/>
    <property type="match status" value="1"/>
</dbReference>
<reference evidence="3 4" key="1">
    <citation type="submission" date="2024-04" db="EMBL/GenBank/DDBJ databases">
        <authorList>
            <person name="Fracassetti M."/>
        </authorList>
    </citation>
    <scope>NUCLEOTIDE SEQUENCE [LARGE SCALE GENOMIC DNA]</scope>
</reference>
<dbReference type="Pfam" id="PF13041">
    <property type="entry name" value="PPR_2"/>
    <property type="match status" value="2"/>
</dbReference>
<dbReference type="InterPro" id="IPR046960">
    <property type="entry name" value="PPR_At4g14850-like_plant"/>
</dbReference>
<gene>
    <name evidence="3" type="ORF">LTRI10_LOCUS16894</name>
</gene>
<evidence type="ECO:0000256" key="2">
    <source>
        <dbReference type="PROSITE-ProRule" id="PRU00708"/>
    </source>
</evidence>
<keyword evidence="4" id="KW-1185">Reference proteome</keyword>
<dbReference type="PROSITE" id="PS51375">
    <property type="entry name" value="PPR"/>
    <property type="match status" value="4"/>
</dbReference>
<dbReference type="InterPro" id="IPR011990">
    <property type="entry name" value="TPR-like_helical_dom_sf"/>
</dbReference>
<dbReference type="InterPro" id="IPR002885">
    <property type="entry name" value="PPR_rpt"/>
</dbReference>
<dbReference type="InterPro" id="IPR046848">
    <property type="entry name" value="E_motif"/>
</dbReference>
<dbReference type="Pfam" id="PF12854">
    <property type="entry name" value="PPR_1"/>
    <property type="match status" value="2"/>
</dbReference>